<evidence type="ECO:0000313" key="2">
    <source>
        <dbReference type="Proteomes" id="UP001152561"/>
    </source>
</evidence>
<accession>A0A9Q1L4Y9</accession>
<organism evidence="1 2">
    <name type="scientific">Anisodus acutangulus</name>
    <dbReference type="NCBI Taxonomy" id="402998"/>
    <lineage>
        <taxon>Eukaryota</taxon>
        <taxon>Viridiplantae</taxon>
        <taxon>Streptophyta</taxon>
        <taxon>Embryophyta</taxon>
        <taxon>Tracheophyta</taxon>
        <taxon>Spermatophyta</taxon>
        <taxon>Magnoliopsida</taxon>
        <taxon>eudicotyledons</taxon>
        <taxon>Gunneridae</taxon>
        <taxon>Pentapetalae</taxon>
        <taxon>asterids</taxon>
        <taxon>lamiids</taxon>
        <taxon>Solanales</taxon>
        <taxon>Solanaceae</taxon>
        <taxon>Solanoideae</taxon>
        <taxon>Hyoscyameae</taxon>
        <taxon>Anisodus</taxon>
    </lineage>
</organism>
<reference evidence="2" key="1">
    <citation type="journal article" date="2023" name="Proc. Natl. Acad. Sci. U.S.A.">
        <title>Genomic and structural basis for evolution of tropane alkaloid biosynthesis.</title>
        <authorList>
            <person name="Wanga Y.-J."/>
            <person name="Taina T."/>
            <person name="Yua J.-Y."/>
            <person name="Lia J."/>
            <person name="Xua B."/>
            <person name="Chenc J."/>
            <person name="D'Auriad J.C."/>
            <person name="Huanga J.-P."/>
            <person name="Huanga S.-X."/>
        </authorList>
    </citation>
    <scope>NUCLEOTIDE SEQUENCE [LARGE SCALE GENOMIC DNA]</scope>
    <source>
        <strain evidence="2">cv. KIB-2019</strain>
    </source>
</reference>
<dbReference type="EMBL" id="JAJAGQ010000023">
    <property type="protein sequence ID" value="KAJ8527515.1"/>
    <property type="molecule type" value="Genomic_DNA"/>
</dbReference>
<keyword evidence="2" id="KW-1185">Reference proteome</keyword>
<name>A0A9Q1L4Y9_9SOLA</name>
<dbReference type="Proteomes" id="UP001152561">
    <property type="component" value="Unassembled WGS sequence"/>
</dbReference>
<dbReference type="AlphaFoldDB" id="A0A9Q1L4Y9"/>
<gene>
    <name evidence="1" type="ORF">K7X08_014966</name>
</gene>
<protein>
    <submittedName>
        <fullName evidence="1">Uncharacterized protein</fullName>
    </submittedName>
</protein>
<sequence>MVREENRQHHRRINKILTKLLTERVEKEDGDCSNFRWVDDDTPFIGEEKFNLLHRLHKDEESLGEVRSLFLEAEASRDWFED</sequence>
<proteinExistence type="predicted"/>
<comment type="caution">
    <text evidence="1">The sequence shown here is derived from an EMBL/GenBank/DDBJ whole genome shotgun (WGS) entry which is preliminary data.</text>
</comment>
<evidence type="ECO:0000313" key="1">
    <source>
        <dbReference type="EMBL" id="KAJ8527515.1"/>
    </source>
</evidence>